<protein>
    <submittedName>
        <fullName evidence="1">Uncharacterized protein</fullName>
    </submittedName>
</protein>
<evidence type="ECO:0000313" key="1">
    <source>
        <dbReference type="EMBL" id="SNX50929.1"/>
    </source>
</evidence>
<gene>
    <name evidence="1" type="ORF">VTH8203_04605</name>
</gene>
<dbReference type="AlphaFoldDB" id="A0A240ERE8"/>
<sequence length="170" mass="18840">MNTKQHLRNPMVVEEATKKAEPQAKQLGLASIPDDMLEMICPNLTYARQFTPELYAKFQNVKRLLKELSEQSTPKHGHIVKFTTQYASYDESVLLLREGEIRGENLIACVGGKNLDDLDLRDYGTTGLRCTLAAAAHLSQSQVCKFGSCLSSTCLRRPTTSGVRHLAVTG</sequence>
<evidence type="ECO:0000313" key="2">
    <source>
        <dbReference type="Proteomes" id="UP000219336"/>
    </source>
</evidence>
<dbReference type="EMBL" id="OANU01000189">
    <property type="protein sequence ID" value="SNX50929.1"/>
    <property type="molecule type" value="Genomic_DNA"/>
</dbReference>
<accession>A0A240ERE8</accession>
<dbReference type="RefSeq" id="WP_244181328.1">
    <property type="nucleotide sequence ID" value="NZ_JBHSII010000011.1"/>
</dbReference>
<reference evidence="2" key="1">
    <citation type="submission" date="2016-06" db="EMBL/GenBank/DDBJ databases">
        <authorList>
            <person name="Rodrigo-Torres L."/>
            <person name="Arahal R.D."/>
            <person name="Lucena T."/>
        </authorList>
    </citation>
    <scope>NUCLEOTIDE SEQUENCE [LARGE SCALE GENOMIC DNA]</scope>
    <source>
        <strain evidence="2">CECT8203</strain>
    </source>
</reference>
<organism evidence="1 2">
    <name type="scientific">Vibrio thalassae</name>
    <dbReference type="NCBI Taxonomy" id="1243014"/>
    <lineage>
        <taxon>Bacteria</taxon>
        <taxon>Pseudomonadati</taxon>
        <taxon>Pseudomonadota</taxon>
        <taxon>Gammaproteobacteria</taxon>
        <taxon>Vibrionales</taxon>
        <taxon>Vibrionaceae</taxon>
        <taxon>Vibrio</taxon>
    </lineage>
</organism>
<proteinExistence type="predicted"/>
<name>A0A240ERE8_9VIBR</name>
<dbReference type="Proteomes" id="UP000219336">
    <property type="component" value="Unassembled WGS sequence"/>
</dbReference>
<keyword evidence="2" id="KW-1185">Reference proteome</keyword>